<evidence type="ECO:0000313" key="7">
    <source>
        <dbReference type="EMBL" id="VAW49178.1"/>
    </source>
</evidence>
<accession>A0A3B0VZR9</accession>
<dbReference type="InterPro" id="IPR050245">
    <property type="entry name" value="PrsA_foldase"/>
</dbReference>
<sequence length="316" mass="35564">MKSYQWILAILITVSTAFPIQANASNTTINNNTQNASRVIAALVNEQPIYKDQLNAKIQAKKDKYKRFNQGKQPPEDLKQRIQKNVLEEYIFAELIYQASQQHQVTDIETKINEIVALLKEKSPDAEINKTAIKRQLIVDEYLKAHDLINPQLPEKELKAFYEKNKSKFASTTTRIQVQHIVTTNKENGKEKITKAKALLSAGKPFEDVAKEYSEDANAINGGDLGTISKGYMPKEFNDVAFSIAIGEVSDIIETEFGYHILQVLAKQPAGTVPPYENMKDFLAAGFAPQVKKEKLSAHIKQLKNKAKIEVLLFSN</sequence>
<protein>
    <recommendedName>
        <fullName evidence="2">peptidylprolyl isomerase</fullName>
        <ecNumber evidence="2">5.2.1.8</ecNumber>
    </recommendedName>
</protein>
<dbReference type="EC" id="5.2.1.8" evidence="2"/>
<keyword evidence="5 7" id="KW-0413">Isomerase</keyword>
<evidence type="ECO:0000256" key="3">
    <source>
        <dbReference type="ARBA" id="ARBA00022729"/>
    </source>
</evidence>
<comment type="catalytic activity">
    <reaction evidence="1">
        <text>[protein]-peptidylproline (omega=180) = [protein]-peptidylproline (omega=0)</text>
        <dbReference type="Rhea" id="RHEA:16237"/>
        <dbReference type="Rhea" id="RHEA-COMP:10747"/>
        <dbReference type="Rhea" id="RHEA-COMP:10748"/>
        <dbReference type="ChEBI" id="CHEBI:83833"/>
        <dbReference type="ChEBI" id="CHEBI:83834"/>
        <dbReference type="EC" id="5.2.1.8"/>
    </reaction>
</comment>
<gene>
    <name evidence="7" type="ORF">MNBD_GAMMA03-297</name>
</gene>
<keyword evidence="3" id="KW-0732">Signal</keyword>
<dbReference type="Gene3D" id="3.10.50.40">
    <property type="match status" value="1"/>
</dbReference>
<dbReference type="InterPro" id="IPR027304">
    <property type="entry name" value="Trigger_fact/SurA_dom_sf"/>
</dbReference>
<dbReference type="PANTHER" id="PTHR47245:SF1">
    <property type="entry name" value="FOLDASE PROTEIN PRSA"/>
    <property type="match status" value="1"/>
</dbReference>
<dbReference type="Pfam" id="PF13616">
    <property type="entry name" value="Rotamase_3"/>
    <property type="match status" value="1"/>
</dbReference>
<dbReference type="InterPro" id="IPR000297">
    <property type="entry name" value="PPIase_PpiC"/>
</dbReference>
<dbReference type="AlphaFoldDB" id="A0A3B0VZR9"/>
<proteinExistence type="predicted"/>
<dbReference type="InterPro" id="IPR046357">
    <property type="entry name" value="PPIase_dom_sf"/>
</dbReference>
<dbReference type="PANTHER" id="PTHR47245">
    <property type="entry name" value="PEPTIDYLPROLYL ISOMERASE"/>
    <property type="match status" value="1"/>
</dbReference>
<evidence type="ECO:0000256" key="4">
    <source>
        <dbReference type="ARBA" id="ARBA00023110"/>
    </source>
</evidence>
<keyword evidence="4" id="KW-0697">Rotamase</keyword>
<reference evidence="7" key="1">
    <citation type="submission" date="2018-06" db="EMBL/GenBank/DDBJ databases">
        <authorList>
            <person name="Zhirakovskaya E."/>
        </authorList>
    </citation>
    <scope>NUCLEOTIDE SEQUENCE</scope>
</reference>
<dbReference type="Pfam" id="PF13624">
    <property type="entry name" value="SurA_N_3"/>
    <property type="match status" value="1"/>
</dbReference>
<evidence type="ECO:0000256" key="2">
    <source>
        <dbReference type="ARBA" id="ARBA00013194"/>
    </source>
</evidence>
<feature type="domain" description="PpiC" evidence="6">
    <location>
        <begin position="173"/>
        <end position="266"/>
    </location>
</feature>
<evidence type="ECO:0000256" key="1">
    <source>
        <dbReference type="ARBA" id="ARBA00000971"/>
    </source>
</evidence>
<dbReference type="EMBL" id="UOFC01000262">
    <property type="protein sequence ID" value="VAW49178.1"/>
    <property type="molecule type" value="Genomic_DNA"/>
</dbReference>
<dbReference type="PROSITE" id="PS50198">
    <property type="entry name" value="PPIC_PPIASE_2"/>
    <property type="match status" value="1"/>
</dbReference>
<name>A0A3B0VZR9_9ZZZZ</name>
<evidence type="ECO:0000259" key="6">
    <source>
        <dbReference type="PROSITE" id="PS50198"/>
    </source>
</evidence>
<dbReference type="GO" id="GO:0003755">
    <property type="term" value="F:peptidyl-prolyl cis-trans isomerase activity"/>
    <property type="evidence" value="ECO:0007669"/>
    <property type="project" value="UniProtKB-KW"/>
</dbReference>
<evidence type="ECO:0000256" key="5">
    <source>
        <dbReference type="ARBA" id="ARBA00023235"/>
    </source>
</evidence>
<organism evidence="7">
    <name type="scientific">hydrothermal vent metagenome</name>
    <dbReference type="NCBI Taxonomy" id="652676"/>
    <lineage>
        <taxon>unclassified sequences</taxon>
        <taxon>metagenomes</taxon>
        <taxon>ecological metagenomes</taxon>
    </lineage>
</organism>
<dbReference type="SUPFAM" id="SSF109998">
    <property type="entry name" value="Triger factor/SurA peptide-binding domain-like"/>
    <property type="match status" value="1"/>
</dbReference>
<dbReference type="SUPFAM" id="SSF54534">
    <property type="entry name" value="FKBP-like"/>
    <property type="match status" value="1"/>
</dbReference>